<proteinExistence type="predicted"/>
<dbReference type="CDD" id="cd07067">
    <property type="entry name" value="HP_PGM_like"/>
    <property type="match status" value="1"/>
</dbReference>
<dbReference type="InterPro" id="IPR013078">
    <property type="entry name" value="His_Pase_superF_clade-1"/>
</dbReference>
<sequence>MTYPDLYLMRHGQTLWNAEQRMQGRLDSALTELGKTQAAALAPLVAPVEGQRWASPQGRAMATADLVFAGSDYRTDPRLVEIDVGDFSGHRFDDLRTRHPETFAGDHWAWYDRAPNGEHFAGLEARVRSFLDELQGPAVIVTHGITLRMMRLVAMGRSVAQIGELPLEQGAVHIVRSGQHETWRVDPLKSAPPPDPAG</sequence>
<dbReference type="EMBL" id="JAEPRQ010000001">
    <property type="protein sequence ID" value="MBK4215165.1"/>
    <property type="molecule type" value="Genomic_DNA"/>
</dbReference>
<dbReference type="SMART" id="SM00855">
    <property type="entry name" value="PGAM"/>
    <property type="match status" value="1"/>
</dbReference>
<evidence type="ECO:0000256" key="2">
    <source>
        <dbReference type="ARBA" id="ARBA00023235"/>
    </source>
</evidence>
<name>A0A934SA40_9RHOB</name>
<accession>A0A934SA40</accession>
<dbReference type="PANTHER" id="PTHR48100">
    <property type="entry name" value="BROAD-SPECIFICITY PHOSPHATASE YOR283W-RELATED"/>
    <property type="match status" value="1"/>
</dbReference>
<dbReference type="PANTHER" id="PTHR48100:SF1">
    <property type="entry name" value="HISTIDINE PHOSPHATASE FAMILY PROTEIN-RELATED"/>
    <property type="match status" value="1"/>
</dbReference>
<gene>
    <name evidence="4" type="ORF">JJJ17_04420</name>
</gene>
<dbReference type="GO" id="GO:0005737">
    <property type="term" value="C:cytoplasm"/>
    <property type="evidence" value="ECO:0007669"/>
    <property type="project" value="TreeGrafter"/>
</dbReference>
<dbReference type="Pfam" id="PF00300">
    <property type="entry name" value="His_Phos_1"/>
    <property type="match status" value="1"/>
</dbReference>
<dbReference type="PROSITE" id="PS00175">
    <property type="entry name" value="PG_MUTASE"/>
    <property type="match status" value="1"/>
</dbReference>
<protein>
    <submittedName>
        <fullName evidence="4">Histidine phosphatase family protein</fullName>
    </submittedName>
</protein>
<dbReference type="InterPro" id="IPR001345">
    <property type="entry name" value="PG/BPGM_mutase_AS"/>
</dbReference>
<feature type="binding site" evidence="3">
    <location>
        <begin position="10"/>
        <end position="17"/>
    </location>
    <ligand>
        <name>substrate</name>
    </ligand>
</feature>
<dbReference type="RefSeq" id="WP_200684051.1">
    <property type="nucleotide sequence ID" value="NZ_JAEPRQ010000001.1"/>
</dbReference>
<dbReference type="GO" id="GO:0016791">
    <property type="term" value="F:phosphatase activity"/>
    <property type="evidence" value="ECO:0007669"/>
    <property type="project" value="TreeGrafter"/>
</dbReference>
<dbReference type="InterPro" id="IPR029033">
    <property type="entry name" value="His_PPase_superfam"/>
</dbReference>
<comment type="caution">
    <text evidence="4">The sequence shown here is derived from an EMBL/GenBank/DDBJ whole genome shotgun (WGS) entry which is preliminary data.</text>
</comment>
<keyword evidence="2" id="KW-0413">Isomerase</keyword>
<evidence type="ECO:0000256" key="3">
    <source>
        <dbReference type="PIRSR" id="PIRSR613078-2"/>
    </source>
</evidence>
<keyword evidence="1" id="KW-0324">Glycolysis</keyword>
<dbReference type="Proteomes" id="UP000640485">
    <property type="component" value="Unassembled WGS sequence"/>
</dbReference>
<evidence type="ECO:0000313" key="4">
    <source>
        <dbReference type="EMBL" id="MBK4215165.1"/>
    </source>
</evidence>
<organism evidence="4 5">
    <name type="scientific">Paracoccus caeni</name>
    <dbReference type="NCBI Taxonomy" id="657651"/>
    <lineage>
        <taxon>Bacteria</taxon>
        <taxon>Pseudomonadati</taxon>
        <taxon>Pseudomonadota</taxon>
        <taxon>Alphaproteobacteria</taxon>
        <taxon>Rhodobacterales</taxon>
        <taxon>Paracoccaceae</taxon>
        <taxon>Paracoccus</taxon>
    </lineage>
</organism>
<reference evidence="4" key="1">
    <citation type="submission" date="2021-01" db="EMBL/GenBank/DDBJ databases">
        <title>Paracoccus amoyensis sp. nov., isolated from the surface seawater along the coast of Xiamen Island, China.</title>
        <authorList>
            <person name="Lyu L."/>
        </authorList>
    </citation>
    <scope>NUCLEOTIDE SEQUENCE</scope>
    <source>
        <strain evidence="4">MJ17</strain>
    </source>
</reference>
<dbReference type="InterPro" id="IPR050275">
    <property type="entry name" value="PGM_Phosphatase"/>
</dbReference>
<feature type="binding site" evidence="3">
    <location>
        <position position="59"/>
    </location>
    <ligand>
        <name>substrate</name>
    </ligand>
</feature>
<dbReference type="PIRSF" id="PIRSF000709">
    <property type="entry name" value="6PFK_2-Ptase"/>
    <property type="match status" value="1"/>
</dbReference>
<evidence type="ECO:0000256" key="1">
    <source>
        <dbReference type="ARBA" id="ARBA00023152"/>
    </source>
</evidence>
<dbReference type="AlphaFoldDB" id="A0A934SA40"/>
<keyword evidence="5" id="KW-1185">Reference proteome</keyword>
<dbReference type="SUPFAM" id="SSF53254">
    <property type="entry name" value="Phosphoglycerate mutase-like"/>
    <property type="match status" value="1"/>
</dbReference>
<dbReference type="Gene3D" id="3.40.50.1240">
    <property type="entry name" value="Phosphoglycerate mutase-like"/>
    <property type="match status" value="1"/>
</dbReference>
<evidence type="ECO:0000313" key="5">
    <source>
        <dbReference type="Proteomes" id="UP000640485"/>
    </source>
</evidence>